<dbReference type="InterPro" id="IPR008441">
    <property type="entry name" value="AfumC-like_glycosyl_Trfase"/>
</dbReference>
<dbReference type="GO" id="GO:0051999">
    <property type="term" value="P:mannosyl-inositol phosphorylceramide biosynthetic process"/>
    <property type="evidence" value="ECO:0007669"/>
    <property type="project" value="TreeGrafter"/>
</dbReference>
<proteinExistence type="predicted"/>
<dbReference type="SUPFAM" id="SSF53448">
    <property type="entry name" value="Nucleotide-diphospho-sugar transferases"/>
    <property type="match status" value="1"/>
</dbReference>
<dbReference type="GO" id="GO:0000030">
    <property type="term" value="F:mannosyltransferase activity"/>
    <property type="evidence" value="ECO:0007669"/>
    <property type="project" value="TreeGrafter"/>
</dbReference>
<dbReference type="PANTHER" id="PTHR32385:SF15">
    <property type="entry name" value="INOSITOL PHOSPHOCERAMIDE MANNOSYLTRANSFERASE 1"/>
    <property type="match status" value="1"/>
</dbReference>
<dbReference type="Pfam" id="PF05704">
    <property type="entry name" value="Caps_synth"/>
    <property type="match status" value="1"/>
</dbReference>
<evidence type="ECO:0008006" key="3">
    <source>
        <dbReference type="Google" id="ProtNLM"/>
    </source>
</evidence>
<dbReference type="GO" id="GO:0016020">
    <property type="term" value="C:membrane"/>
    <property type="evidence" value="ECO:0007669"/>
    <property type="project" value="GOC"/>
</dbReference>
<evidence type="ECO:0000313" key="2">
    <source>
        <dbReference type="Proteomes" id="UP000321746"/>
    </source>
</evidence>
<dbReference type="Gene3D" id="3.90.550.20">
    <property type="match status" value="1"/>
</dbReference>
<dbReference type="InterPro" id="IPR029044">
    <property type="entry name" value="Nucleotide-diphossugar_trans"/>
</dbReference>
<dbReference type="AlphaFoldDB" id="A0A511XG22"/>
<dbReference type="RefSeq" id="WP_146884785.1">
    <property type="nucleotide sequence ID" value="NZ_BJYG01000001.1"/>
</dbReference>
<name>A0A511XG22_9PROT</name>
<organism evidence="1 2">
    <name type="scientific">Acetobacter oeni</name>
    <dbReference type="NCBI Taxonomy" id="304077"/>
    <lineage>
        <taxon>Bacteria</taxon>
        <taxon>Pseudomonadati</taxon>
        <taxon>Pseudomonadota</taxon>
        <taxon>Alphaproteobacteria</taxon>
        <taxon>Acetobacterales</taxon>
        <taxon>Acetobacteraceae</taxon>
        <taxon>Acetobacter</taxon>
    </lineage>
</organism>
<reference evidence="1 2" key="1">
    <citation type="submission" date="2019-07" db="EMBL/GenBank/DDBJ databases">
        <title>Whole genome shotgun sequence of Acetobacter oeni NBRC 105207.</title>
        <authorList>
            <person name="Hosoyama A."/>
            <person name="Uohara A."/>
            <person name="Ohji S."/>
            <person name="Ichikawa N."/>
        </authorList>
    </citation>
    <scope>NUCLEOTIDE SEQUENCE [LARGE SCALE GENOMIC DNA]</scope>
    <source>
        <strain evidence="1 2">NBRC 105207</strain>
    </source>
</reference>
<dbReference type="InterPro" id="IPR051706">
    <property type="entry name" value="Glycosyltransferase_domain"/>
</dbReference>
<comment type="caution">
    <text evidence="1">The sequence shown here is derived from an EMBL/GenBank/DDBJ whole genome shotgun (WGS) entry which is preliminary data.</text>
</comment>
<dbReference type="EMBL" id="BJYG01000001">
    <property type="protein sequence ID" value="GEN61841.1"/>
    <property type="molecule type" value="Genomic_DNA"/>
</dbReference>
<dbReference type="OrthoDB" id="146908at2"/>
<evidence type="ECO:0000313" key="1">
    <source>
        <dbReference type="EMBL" id="GEN61841.1"/>
    </source>
</evidence>
<sequence length="311" mass="36473">MNDKIRIIKDTVKSIVYGFSRQSLPEFTGWHDNLVAGIKRKTTASIPKIVWFFWDKEEKPSLVSATIKRVQELNPDHEIRFLNNKNISQYIEVSFLHDASIMPQHKSDMIRLELLHLYGGIWCDATCIFHESLDWLHKANIENSSDLIAFYREQDTRNTDYPVIENWFLACPPAVPFIRVWRDEVRKIISQGAAAYFKDISNTPAYNDLRQGITRPEYLVTYLAEQVALRAQRPSFYLRKAEDGPFLYQQFVNWDRERIATILCRIKMPAKVPPVIKLTHSNRYLLPFLIRFHLVRKDSIAGRFLSPLMRS</sequence>
<dbReference type="Proteomes" id="UP000321746">
    <property type="component" value="Unassembled WGS sequence"/>
</dbReference>
<accession>A0A511XG22</accession>
<dbReference type="PANTHER" id="PTHR32385">
    <property type="entry name" value="MANNOSYL PHOSPHORYLINOSITOL CERAMIDE SYNTHASE"/>
    <property type="match status" value="1"/>
</dbReference>
<gene>
    <name evidence="1" type="ORF">AOE01nite_00650</name>
</gene>
<keyword evidence="2" id="KW-1185">Reference proteome</keyword>
<protein>
    <recommendedName>
        <fullName evidence="3">Mannosyltransferase</fullName>
    </recommendedName>
</protein>